<dbReference type="Gene3D" id="3.40.50.720">
    <property type="entry name" value="NAD(P)-binding Rossmann-like Domain"/>
    <property type="match status" value="1"/>
</dbReference>
<sequence length="348" mass="36948">MAQQKALFVQEPKGEWRVSTKAIPKAKPGELVVKVEATALNPVDWKIHDYNFFVKEYPAILGTDSAGTVEEVGEGVQGFSKGDRVLHQGYFVNESATFQQYTVVPASIVAKIPSNVTTDQAASIPLAIATAAVGLYNDKSRKQGAKLYTAPWTDAGKNAYKGESIVIFGGSSSVGQFAIQLAKLSGFSPIVATASLHNTDPLKSLGATHVVDRSASDVPAEIRKALGGSTTALIYDTIAGKETQTQAWSLLAPGGTLIVTLQSQVNDTAEGETRSLIHVFGNFHVPDNKSLGEGLYSKLTTLLENGSIQANPVEVLPNGLSGIPDGLERLKQNKVSGKKLIARPFETA</sequence>
<dbReference type="SUPFAM" id="SSF50129">
    <property type="entry name" value="GroES-like"/>
    <property type="match status" value="1"/>
</dbReference>
<dbReference type="CDD" id="cd08249">
    <property type="entry name" value="enoyl_reductase_like"/>
    <property type="match status" value="1"/>
</dbReference>
<dbReference type="InterPro" id="IPR036291">
    <property type="entry name" value="NAD(P)-bd_dom_sf"/>
</dbReference>
<dbReference type="SMART" id="SM00829">
    <property type="entry name" value="PKS_ER"/>
    <property type="match status" value="1"/>
</dbReference>
<dbReference type="Proteomes" id="UP000217199">
    <property type="component" value="Unassembled WGS sequence"/>
</dbReference>
<dbReference type="InterPro" id="IPR011032">
    <property type="entry name" value="GroES-like_sf"/>
</dbReference>
<dbReference type="InterPro" id="IPR013154">
    <property type="entry name" value="ADH-like_N"/>
</dbReference>
<name>A0A286U9R9_9AGAM</name>
<evidence type="ECO:0000259" key="1">
    <source>
        <dbReference type="SMART" id="SM00829"/>
    </source>
</evidence>
<evidence type="ECO:0000313" key="3">
    <source>
        <dbReference type="Proteomes" id="UP000217199"/>
    </source>
</evidence>
<proteinExistence type="predicted"/>
<reference evidence="2 3" key="1">
    <citation type="journal article" date="2017" name="Mol. Ecol.">
        <title>Comparative and population genomic landscape of Phellinus noxius: A hypervariable fungus causing root rot in trees.</title>
        <authorList>
            <person name="Chung C.L."/>
            <person name="Lee T.J."/>
            <person name="Akiba M."/>
            <person name="Lee H.H."/>
            <person name="Kuo T.H."/>
            <person name="Liu D."/>
            <person name="Ke H.M."/>
            <person name="Yokoi T."/>
            <person name="Roa M.B."/>
            <person name="Lu M.J."/>
            <person name="Chang Y.Y."/>
            <person name="Ann P.J."/>
            <person name="Tsai J.N."/>
            <person name="Chen C.Y."/>
            <person name="Tzean S.S."/>
            <person name="Ota Y."/>
            <person name="Hattori T."/>
            <person name="Sahashi N."/>
            <person name="Liou R.F."/>
            <person name="Kikuchi T."/>
            <person name="Tsai I.J."/>
        </authorList>
    </citation>
    <scope>NUCLEOTIDE SEQUENCE [LARGE SCALE GENOMIC DNA]</scope>
    <source>
        <strain evidence="2 3">FFPRI411160</strain>
    </source>
</reference>
<dbReference type="InterPro" id="IPR013149">
    <property type="entry name" value="ADH-like_C"/>
</dbReference>
<dbReference type="EMBL" id="NBII01000008">
    <property type="protein sequence ID" value="PAV16320.1"/>
    <property type="molecule type" value="Genomic_DNA"/>
</dbReference>
<organism evidence="2 3">
    <name type="scientific">Pyrrhoderma noxium</name>
    <dbReference type="NCBI Taxonomy" id="2282107"/>
    <lineage>
        <taxon>Eukaryota</taxon>
        <taxon>Fungi</taxon>
        <taxon>Dikarya</taxon>
        <taxon>Basidiomycota</taxon>
        <taxon>Agaricomycotina</taxon>
        <taxon>Agaricomycetes</taxon>
        <taxon>Hymenochaetales</taxon>
        <taxon>Hymenochaetaceae</taxon>
        <taxon>Pyrrhoderma</taxon>
    </lineage>
</organism>
<dbReference type="Pfam" id="PF00107">
    <property type="entry name" value="ADH_zinc_N"/>
    <property type="match status" value="1"/>
</dbReference>
<protein>
    <submittedName>
        <fullName evidence="2">GroES-like protein</fullName>
    </submittedName>
</protein>
<dbReference type="Pfam" id="PF08240">
    <property type="entry name" value="ADH_N"/>
    <property type="match status" value="1"/>
</dbReference>
<dbReference type="InterPro" id="IPR047122">
    <property type="entry name" value="Trans-enoyl_RdTase-like"/>
</dbReference>
<dbReference type="Gene3D" id="3.90.180.10">
    <property type="entry name" value="Medium-chain alcohol dehydrogenases, catalytic domain"/>
    <property type="match status" value="1"/>
</dbReference>
<dbReference type="InterPro" id="IPR020843">
    <property type="entry name" value="ER"/>
</dbReference>
<evidence type="ECO:0000313" key="2">
    <source>
        <dbReference type="EMBL" id="PAV16320.1"/>
    </source>
</evidence>
<accession>A0A286U9R9</accession>
<gene>
    <name evidence="2" type="ORF">PNOK_0794000</name>
</gene>
<keyword evidence="3" id="KW-1185">Reference proteome</keyword>
<dbReference type="AlphaFoldDB" id="A0A286U9R9"/>
<feature type="domain" description="Enoyl reductase (ER)" evidence="1">
    <location>
        <begin position="14"/>
        <end position="341"/>
    </location>
</feature>
<dbReference type="SUPFAM" id="SSF51735">
    <property type="entry name" value="NAD(P)-binding Rossmann-fold domains"/>
    <property type="match status" value="1"/>
</dbReference>
<dbReference type="PANTHER" id="PTHR45348:SF2">
    <property type="entry name" value="ZINC-TYPE ALCOHOL DEHYDROGENASE-LIKE PROTEIN C2E1P3.01"/>
    <property type="match status" value="1"/>
</dbReference>
<dbReference type="GO" id="GO:0016651">
    <property type="term" value="F:oxidoreductase activity, acting on NAD(P)H"/>
    <property type="evidence" value="ECO:0007669"/>
    <property type="project" value="InterPro"/>
</dbReference>
<comment type="caution">
    <text evidence="2">The sequence shown here is derived from an EMBL/GenBank/DDBJ whole genome shotgun (WGS) entry which is preliminary data.</text>
</comment>
<dbReference type="OrthoDB" id="3233595at2759"/>
<dbReference type="InParanoid" id="A0A286U9R9"/>
<dbReference type="PANTHER" id="PTHR45348">
    <property type="entry name" value="HYPOTHETICAL OXIDOREDUCTASE (EUROFUNG)"/>
    <property type="match status" value="1"/>
</dbReference>
<dbReference type="STRING" id="2282107.A0A286U9R9"/>